<dbReference type="PaxDb" id="29760-VIT_10s0042g00530.t01"/>
<keyword evidence="2" id="KW-1185">Reference proteome</keyword>
<gene>
    <name evidence="1" type="ordered locus">VIT_10s0042g00530</name>
</gene>
<protein>
    <submittedName>
        <fullName evidence="1">Uncharacterized protein</fullName>
    </submittedName>
</protein>
<evidence type="ECO:0000313" key="2">
    <source>
        <dbReference type="Proteomes" id="UP000009183"/>
    </source>
</evidence>
<name>D7TEV1_VITVI</name>
<organism evidence="1 2">
    <name type="scientific">Vitis vinifera</name>
    <name type="common">Grape</name>
    <dbReference type="NCBI Taxonomy" id="29760"/>
    <lineage>
        <taxon>Eukaryota</taxon>
        <taxon>Viridiplantae</taxon>
        <taxon>Streptophyta</taxon>
        <taxon>Embryophyta</taxon>
        <taxon>Tracheophyta</taxon>
        <taxon>Spermatophyta</taxon>
        <taxon>Magnoliopsida</taxon>
        <taxon>eudicotyledons</taxon>
        <taxon>Gunneridae</taxon>
        <taxon>Pentapetalae</taxon>
        <taxon>rosids</taxon>
        <taxon>Vitales</taxon>
        <taxon>Vitaceae</taxon>
        <taxon>Viteae</taxon>
        <taxon>Vitis</taxon>
    </lineage>
</organism>
<dbReference type="Proteomes" id="UP000009183">
    <property type="component" value="Chromosome 10"/>
</dbReference>
<sequence>MCSIAPFKMRPLLTKISWFKIGLLEKNYPSKVLNDLIIAASFHSTIDPLDLKFLSITSKYL</sequence>
<reference evidence="2" key="1">
    <citation type="journal article" date="2007" name="Nature">
        <title>The grapevine genome sequence suggests ancestral hexaploidization in major angiosperm phyla.</title>
        <authorList>
            <consortium name="The French-Italian Public Consortium for Grapevine Genome Characterization."/>
            <person name="Jaillon O."/>
            <person name="Aury J.-M."/>
            <person name="Noel B."/>
            <person name="Policriti A."/>
            <person name="Clepet C."/>
            <person name="Casagrande A."/>
            <person name="Choisne N."/>
            <person name="Aubourg S."/>
            <person name="Vitulo N."/>
            <person name="Jubin C."/>
            <person name="Vezzi A."/>
            <person name="Legeai F."/>
            <person name="Hugueney P."/>
            <person name="Dasilva C."/>
            <person name="Horner D."/>
            <person name="Mica E."/>
            <person name="Jublot D."/>
            <person name="Poulain J."/>
            <person name="Bruyere C."/>
            <person name="Billault A."/>
            <person name="Segurens B."/>
            <person name="Gouyvenoux M."/>
            <person name="Ugarte E."/>
            <person name="Cattonaro F."/>
            <person name="Anthouard V."/>
            <person name="Vico V."/>
            <person name="Del Fabbro C."/>
            <person name="Alaux M."/>
            <person name="Di Gaspero G."/>
            <person name="Dumas V."/>
            <person name="Felice N."/>
            <person name="Paillard S."/>
            <person name="Juman I."/>
            <person name="Moroldo M."/>
            <person name="Scalabrin S."/>
            <person name="Canaguier A."/>
            <person name="Le Clainche I."/>
            <person name="Malacrida G."/>
            <person name="Durand E."/>
            <person name="Pesole G."/>
            <person name="Laucou V."/>
            <person name="Chatelet P."/>
            <person name="Merdinoglu D."/>
            <person name="Delledonne M."/>
            <person name="Pezzotti M."/>
            <person name="Lecharny A."/>
            <person name="Scarpelli C."/>
            <person name="Artiguenave F."/>
            <person name="Pe M.E."/>
            <person name="Valle G."/>
            <person name="Morgante M."/>
            <person name="Caboche M."/>
            <person name="Adam-Blondon A.-F."/>
            <person name="Weissenbach J."/>
            <person name="Quetier F."/>
            <person name="Wincker P."/>
        </authorList>
    </citation>
    <scope>NUCLEOTIDE SEQUENCE [LARGE SCALE GENOMIC DNA]</scope>
    <source>
        <strain evidence="2">cv. Pinot noir / PN40024</strain>
    </source>
</reference>
<dbReference type="EMBL" id="FN595766">
    <property type="protein sequence ID" value="CBI29024.3"/>
    <property type="molecule type" value="Genomic_DNA"/>
</dbReference>
<dbReference type="AlphaFoldDB" id="D7TEV1"/>
<dbReference type="HOGENOM" id="CLU_2927291_0_0_1"/>
<dbReference type="InParanoid" id="D7TEV1"/>
<evidence type="ECO:0000313" key="1">
    <source>
        <dbReference type="EMBL" id="CBI29024.3"/>
    </source>
</evidence>
<proteinExistence type="predicted"/>
<accession>D7TEV1</accession>